<gene>
    <name evidence="1" type="ORF">JR316_0001882</name>
</gene>
<organism evidence="1 2">
    <name type="scientific">Psilocybe cubensis</name>
    <name type="common">Psychedelic mushroom</name>
    <name type="synonym">Stropharia cubensis</name>
    <dbReference type="NCBI Taxonomy" id="181762"/>
    <lineage>
        <taxon>Eukaryota</taxon>
        <taxon>Fungi</taxon>
        <taxon>Dikarya</taxon>
        <taxon>Basidiomycota</taxon>
        <taxon>Agaricomycotina</taxon>
        <taxon>Agaricomycetes</taxon>
        <taxon>Agaricomycetidae</taxon>
        <taxon>Agaricales</taxon>
        <taxon>Agaricineae</taxon>
        <taxon>Strophariaceae</taxon>
        <taxon>Psilocybe</taxon>
    </lineage>
</organism>
<dbReference type="EMBL" id="JAFIQS020000002">
    <property type="protein sequence ID" value="KAH9484978.1"/>
    <property type="molecule type" value="Genomic_DNA"/>
</dbReference>
<reference evidence="1" key="1">
    <citation type="submission" date="2021-10" db="EMBL/GenBank/DDBJ databases">
        <title>Psilocybe cubensis genome.</title>
        <authorList>
            <person name="Mckernan K.J."/>
            <person name="Crawford S."/>
            <person name="Trippe A."/>
            <person name="Kane L.T."/>
            <person name="Mclaughlin S."/>
        </authorList>
    </citation>
    <scope>NUCLEOTIDE SEQUENCE</scope>
    <source>
        <strain evidence="1">MGC-MH-2018</strain>
    </source>
</reference>
<keyword evidence="2" id="KW-1185">Reference proteome</keyword>
<dbReference type="Proteomes" id="UP000664032">
    <property type="component" value="Unassembled WGS sequence"/>
</dbReference>
<sequence length="226" mass="24785">MPSFTTLLEDTSPLLVYSQANWQAGTSNGDALFDKSVNCLNFVNIYNSTTVNCANPIPLFVIRYSDASFTLSQTKGSTMTFGFNGTSISVYGAKRGNHGQYNVTVDNFEPTTGSGASDTETFQQLLYSSGNLRSDYHNLTLLNVDGRFLDVDFVSGFSMPFLLLLNYTLDKITFTTSVGRDDEDMIINTFQNGHPAFSYNPSSSWKTPSQVERFMGGSGQCVKSSS</sequence>
<accession>A0ACB8HB03</accession>
<proteinExistence type="predicted"/>
<protein>
    <submittedName>
        <fullName evidence="1">Uncharacterized protein</fullName>
    </submittedName>
</protein>
<evidence type="ECO:0000313" key="2">
    <source>
        <dbReference type="Proteomes" id="UP000664032"/>
    </source>
</evidence>
<evidence type="ECO:0000313" key="1">
    <source>
        <dbReference type="EMBL" id="KAH9484978.1"/>
    </source>
</evidence>
<name>A0ACB8HB03_PSICU</name>
<comment type="caution">
    <text evidence="1">The sequence shown here is derived from an EMBL/GenBank/DDBJ whole genome shotgun (WGS) entry which is preliminary data.</text>
</comment>